<keyword evidence="15" id="KW-0560">Oxidoreductase</keyword>
<keyword evidence="9" id="KW-0479">Metal-binding</keyword>
<evidence type="ECO:0000256" key="14">
    <source>
        <dbReference type="ARBA" id="ARBA00022991"/>
    </source>
</evidence>
<sequence>MYIALAYVEKSLTCTSFCRHNQVENCHRNPSQQQITDSMNKSPSRSSRRKKAKRQWLRANQQLSEMEKENMATHNQMDQCFVAAATAVFLIYPIGQGRFPDGMPLGISGISTSCIVFLAEHNILMHLVHMLGVTGVFRKSLQAMNP</sequence>
<dbReference type="Pfam" id="PF00124">
    <property type="entry name" value="Photo_RC"/>
    <property type="match status" value="1"/>
</dbReference>
<evidence type="ECO:0000256" key="15">
    <source>
        <dbReference type="ARBA" id="ARBA00023002"/>
    </source>
</evidence>
<evidence type="ECO:0000256" key="11">
    <source>
        <dbReference type="ARBA" id="ARBA00022982"/>
    </source>
</evidence>
<keyword evidence="18" id="KW-0604">Photosystem II</keyword>
<keyword evidence="10" id="KW-0460">Magnesium</keyword>
<dbReference type="GO" id="GO:0016491">
    <property type="term" value="F:oxidoreductase activity"/>
    <property type="evidence" value="ECO:0007669"/>
    <property type="project" value="UniProtKB-KW"/>
</dbReference>
<organism evidence="20 21">
    <name type="scientific">Ensete ventricosum</name>
    <name type="common">Abyssinian banana</name>
    <name type="synonym">Musa ensete</name>
    <dbReference type="NCBI Taxonomy" id="4639"/>
    <lineage>
        <taxon>Eukaryota</taxon>
        <taxon>Viridiplantae</taxon>
        <taxon>Streptophyta</taxon>
        <taxon>Embryophyta</taxon>
        <taxon>Tracheophyta</taxon>
        <taxon>Spermatophyta</taxon>
        <taxon>Magnoliopsida</taxon>
        <taxon>Liliopsida</taxon>
        <taxon>Zingiberales</taxon>
        <taxon>Musaceae</taxon>
        <taxon>Ensete</taxon>
    </lineage>
</organism>
<evidence type="ECO:0000313" key="20">
    <source>
        <dbReference type="EMBL" id="RRT80711.1"/>
    </source>
</evidence>
<dbReference type="GO" id="GO:0016168">
    <property type="term" value="F:chlorophyll binding"/>
    <property type="evidence" value="ECO:0007669"/>
    <property type="project" value="UniProtKB-KW"/>
</dbReference>
<dbReference type="GO" id="GO:0009772">
    <property type="term" value="P:photosynthetic electron transport in photosystem II"/>
    <property type="evidence" value="ECO:0007669"/>
    <property type="project" value="InterPro"/>
</dbReference>
<evidence type="ECO:0000256" key="12">
    <source>
        <dbReference type="ARBA" id="ARBA00022989"/>
    </source>
</evidence>
<dbReference type="GO" id="GO:0009523">
    <property type="term" value="C:photosystem II"/>
    <property type="evidence" value="ECO:0007669"/>
    <property type="project" value="UniProtKB-KW"/>
</dbReference>
<keyword evidence="16" id="KW-0408">Iron</keyword>
<reference evidence="20 21" key="1">
    <citation type="journal article" date="2014" name="Agronomy (Basel)">
        <title>A Draft Genome Sequence for Ensete ventricosum, the Drought-Tolerant Tree Against Hunger.</title>
        <authorList>
            <person name="Harrison J."/>
            <person name="Moore K.A."/>
            <person name="Paszkiewicz K."/>
            <person name="Jones T."/>
            <person name="Grant M."/>
            <person name="Ambacheew D."/>
            <person name="Muzemil S."/>
            <person name="Studholme D.J."/>
        </authorList>
    </citation>
    <scope>NUCLEOTIDE SEQUENCE [LARGE SCALE GENOMIC DNA]</scope>
</reference>
<keyword evidence="13" id="KW-0007">Acetylation</keyword>
<keyword evidence="5" id="KW-0602">Photosynthesis</keyword>
<keyword evidence="12" id="KW-1133">Transmembrane helix</keyword>
<evidence type="ECO:0000256" key="4">
    <source>
        <dbReference type="ARBA" id="ARBA00022494"/>
    </source>
</evidence>
<keyword evidence="11" id="KW-0249">Electron transport</keyword>
<dbReference type="GO" id="GO:0009535">
    <property type="term" value="C:chloroplast thylakoid membrane"/>
    <property type="evidence" value="ECO:0007669"/>
    <property type="project" value="TreeGrafter"/>
</dbReference>
<evidence type="ECO:0000256" key="19">
    <source>
        <dbReference type="SAM" id="MobiDB-lite"/>
    </source>
</evidence>
<dbReference type="EMBL" id="AMZH03001078">
    <property type="protein sequence ID" value="RRT80711.1"/>
    <property type="molecule type" value="Genomic_DNA"/>
</dbReference>
<keyword evidence="4" id="KW-0148">Chlorophyll</keyword>
<accession>A0A427AWV5</accession>
<evidence type="ECO:0000256" key="10">
    <source>
        <dbReference type="ARBA" id="ARBA00022842"/>
    </source>
</evidence>
<dbReference type="InterPro" id="IPR036854">
    <property type="entry name" value="Photo_II_D1/D2_sf"/>
</dbReference>
<evidence type="ECO:0000256" key="13">
    <source>
        <dbReference type="ARBA" id="ARBA00022990"/>
    </source>
</evidence>
<protein>
    <submittedName>
        <fullName evidence="20">Uncharacterized protein</fullName>
    </submittedName>
</protein>
<evidence type="ECO:0000313" key="21">
    <source>
        <dbReference type="Proteomes" id="UP000287651"/>
    </source>
</evidence>
<evidence type="ECO:0000256" key="7">
    <source>
        <dbReference type="ARBA" id="ARBA00022640"/>
    </source>
</evidence>
<keyword evidence="17" id="KW-0472">Membrane</keyword>
<feature type="region of interest" description="Disordered" evidence="19">
    <location>
        <begin position="28"/>
        <end position="55"/>
    </location>
</feature>
<dbReference type="InterPro" id="IPR000484">
    <property type="entry name" value="Photo_RC_L/M"/>
</dbReference>
<evidence type="ECO:0000256" key="1">
    <source>
        <dbReference type="ARBA" id="ARBA00004141"/>
    </source>
</evidence>
<evidence type="ECO:0000256" key="17">
    <source>
        <dbReference type="ARBA" id="ARBA00023136"/>
    </source>
</evidence>
<evidence type="ECO:0000256" key="2">
    <source>
        <dbReference type="ARBA" id="ARBA00008204"/>
    </source>
</evidence>
<name>A0A427AWV5_ENSVE</name>
<evidence type="ECO:0000256" key="9">
    <source>
        <dbReference type="ARBA" id="ARBA00022723"/>
    </source>
</evidence>
<dbReference type="PANTHER" id="PTHR33149">
    <property type="entry name" value="PHOTOSYSTEM II PROTEIN D1"/>
    <property type="match status" value="1"/>
</dbReference>
<dbReference type="PANTHER" id="PTHR33149:SF12">
    <property type="entry name" value="PHOTOSYSTEM II D2 PROTEIN"/>
    <property type="match status" value="1"/>
</dbReference>
<gene>
    <name evidence="20" type="ORF">B296_00001393</name>
</gene>
<dbReference type="Proteomes" id="UP000287651">
    <property type="component" value="Unassembled WGS sequence"/>
</dbReference>
<dbReference type="Gene3D" id="1.20.85.10">
    <property type="entry name" value="Photosystem II protein D1-like"/>
    <property type="match status" value="1"/>
</dbReference>
<dbReference type="AlphaFoldDB" id="A0A427AWV5"/>
<evidence type="ECO:0000256" key="16">
    <source>
        <dbReference type="ARBA" id="ARBA00023004"/>
    </source>
</evidence>
<evidence type="ECO:0000256" key="8">
    <source>
        <dbReference type="ARBA" id="ARBA00022692"/>
    </source>
</evidence>
<comment type="caution">
    <text evidence="20">The sequence shown here is derived from an EMBL/GenBank/DDBJ whole genome shotgun (WGS) entry which is preliminary data.</text>
</comment>
<feature type="compositionally biased region" description="Polar residues" evidence="19">
    <location>
        <begin position="28"/>
        <end position="40"/>
    </location>
</feature>
<dbReference type="InterPro" id="IPR055266">
    <property type="entry name" value="D1/D2"/>
</dbReference>
<evidence type="ECO:0000256" key="5">
    <source>
        <dbReference type="ARBA" id="ARBA00022531"/>
    </source>
</evidence>
<evidence type="ECO:0000256" key="18">
    <source>
        <dbReference type="ARBA" id="ARBA00023276"/>
    </source>
</evidence>
<proteinExistence type="inferred from homology"/>
<evidence type="ECO:0000256" key="6">
    <source>
        <dbReference type="ARBA" id="ARBA00022553"/>
    </source>
</evidence>
<comment type="subcellular location">
    <subcellularLocation>
        <location evidence="1">Membrane</location>
        <topology evidence="1">Multi-pass membrane protein</topology>
    </subcellularLocation>
</comment>
<keyword evidence="3" id="KW-0813">Transport</keyword>
<keyword evidence="7" id="KW-0934">Plastid</keyword>
<dbReference type="GO" id="GO:0046872">
    <property type="term" value="F:metal ion binding"/>
    <property type="evidence" value="ECO:0007669"/>
    <property type="project" value="UniProtKB-KW"/>
</dbReference>
<keyword evidence="8" id="KW-0812">Transmembrane</keyword>
<feature type="compositionally biased region" description="Basic residues" evidence="19">
    <location>
        <begin position="46"/>
        <end position="55"/>
    </location>
</feature>
<evidence type="ECO:0000256" key="3">
    <source>
        <dbReference type="ARBA" id="ARBA00022448"/>
    </source>
</evidence>
<dbReference type="SUPFAM" id="SSF81483">
    <property type="entry name" value="Bacterial photosystem II reaction centre, L and M subunits"/>
    <property type="match status" value="1"/>
</dbReference>
<keyword evidence="6" id="KW-0597">Phosphoprotein</keyword>
<comment type="similarity">
    <text evidence="2">Belongs to the reaction center PufL/M/PsbA/D family.</text>
</comment>
<keyword evidence="14" id="KW-0157">Chromophore</keyword>